<dbReference type="EMBL" id="CAJVCH010524953">
    <property type="protein sequence ID" value="CAG7821952.1"/>
    <property type="molecule type" value="Genomic_DNA"/>
</dbReference>
<dbReference type="AlphaFoldDB" id="A0A8J2PBD3"/>
<feature type="region of interest" description="Disordered" evidence="1">
    <location>
        <begin position="183"/>
        <end position="223"/>
    </location>
</feature>
<evidence type="ECO:0000313" key="3">
    <source>
        <dbReference type="Proteomes" id="UP000708208"/>
    </source>
</evidence>
<keyword evidence="3" id="KW-1185">Reference proteome</keyword>
<sequence length="272" mass="31082">MDLFGTYSYLKYIFDRCTSLFIYIPFLLRSPTPDELSPGLVHKLKSEANFTEVAVDGALQVYSTSPNVNIDVLPILPVPAISISERPEELTKARGFALVETLEDKGTGKKKGEKCFSIFGLGGSTNDKAQGVVQDEIDPTIGNPIADVPGHYQYPEYALSAVNYPNRARVTRKFLRSPMRGSFRKVSPRTRPMFPRRAPIPVEPNHAKPYNLEEPSEPTRSDVITNPRHVFKKVTPPAQDNGRFFWSSYYDYPDYYDYEYDYHYRPHGGYYW</sequence>
<proteinExistence type="predicted"/>
<protein>
    <submittedName>
        <fullName evidence="2">Uncharacterized protein</fullName>
    </submittedName>
</protein>
<name>A0A8J2PBD3_9HEXA</name>
<dbReference type="Proteomes" id="UP000708208">
    <property type="component" value="Unassembled WGS sequence"/>
</dbReference>
<evidence type="ECO:0000256" key="1">
    <source>
        <dbReference type="SAM" id="MobiDB-lite"/>
    </source>
</evidence>
<reference evidence="2" key="1">
    <citation type="submission" date="2021-06" db="EMBL/GenBank/DDBJ databases">
        <authorList>
            <person name="Hodson N. C."/>
            <person name="Mongue J. A."/>
            <person name="Jaron S. K."/>
        </authorList>
    </citation>
    <scope>NUCLEOTIDE SEQUENCE</scope>
</reference>
<organism evidence="2 3">
    <name type="scientific">Allacma fusca</name>
    <dbReference type="NCBI Taxonomy" id="39272"/>
    <lineage>
        <taxon>Eukaryota</taxon>
        <taxon>Metazoa</taxon>
        <taxon>Ecdysozoa</taxon>
        <taxon>Arthropoda</taxon>
        <taxon>Hexapoda</taxon>
        <taxon>Collembola</taxon>
        <taxon>Symphypleona</taxon>
        <taxon>Sminthuridae</taxon>
        <taxon>Allacma</taxon>
    </lineage>
</organism>
<accession>A0A8J2PBD3</accession>
<comment type="caution">
    <text evidence="2">The sequence shown here is derived from an EMBL/GenBank/DDBJ whole genome shotgun (WGS) entry which is preliminary data.</text>
</comment>
<evidence type="ECO:0000313" key="2">
    <source>
        <dbReference type="EMBL" id="CAG7821952.1"/>
    </source>
</evidence>
<gene>
    <name evidence="2" type="ORF">AFUS01_LOCUS32254</name>
</gene>